<sequence>MGAKRPGSILERGGTEKSICGPVFLTKNANRTTTAIPKPKNTKLEGEWVIDSSATVTLVHSRREDVRQRCVEEELMGLRTAEIRTRSNRRVLVDRRNGRMGSVCPEPVLLLTDSRLLCPLRTAHRTEPLHEWFDFWVRFGKRYTPMLLLKFPVRF</sequence>
<gene>
    <name evidence="1" type="ORF">PINE0816_LOCUS18373</name>
</gene>
<dbReference type="AlphaFoldDB" id="A0A7S0CFU0"/>
<accession>A0A7S0CFU0</accession>
<proteinExistence type="predicted"/>
<protein>
    <submittedName>
        <fullName evidence="1">Uncharacterized protein</fullName>
    </submittedName>
</protein>
<reference evidence="1" key="1">
    <citation type="submission" date="2021-01" db="EMBL/GenBank/DDBJ databases">
        <authorList>
            <person name="Corre E."/>
            <person name="Pelletier E."/>
            <person name="Niang G."/>
            <person name="Scheremetjew M."/>
            <person name="Finn R."/>
            <person name="Kale V."/>
            <person name="Holt S."/>
            <person name="Cochrane G."/>
            <person name="Meng A."/>
            <person name="Brown T."/>
            <person name="Cohen L."/>
        </authorList>
    </citation>
    <scope>NUCLEOTIDE SEQUENCE</scope>
    <source>
        <strain evidence="1">CCAP1064/1</strain>
    </source>
</reference>
<dbReference type="EMBL" id="HBEL01039533">
    <property type="protein sequence ID" value="CAD8422217.1"/>
    <property type="molecule type" value="Transcribed_RNA"/>
</dbReference>
<name>A0A7S0CFU0_9STRA</name>
<evidence type="ECO:0000313" key="1">
    <source>
        <dbReference type="EMBL" id="CAD8422217.1"/>
    </source>
</evidence>
<organism evidence="1">
    <name type="scientific">Proboscia inermis</name>
    <dbReference type="NCBI Taxonomy" id="420281"/>
    <lineage>
        <taxon>Eukaryota</taxon>
        <taxon>Sar</taxon>
        <taxon>Stramenopiles</taxon>
        <taxon>Ochrophyta</taxon>
        <taxon>Bacillariophyta</taxon>
        <taxon>Coscinodiscophyceae</taxon>
        <taxon>Rhizosoleniophycidae</taxon>
        <taxon>Rhizosoleniales</taxon>
        <taxon>Rhizosoleniaceae</taxon>
        <taxon>Proboscia</taxon>
    </lineage>
</organism>